<evidence type="ECO:0000256" key="1">
    <source>
        <dbReference type="SAM" id="MobiDB-lite"/>
    </source>
</evidence>
<dbReference type="Proteomes" id="UP000821853">
    <property type="component" value="Chromosome 3"/>
</dbReference>
<dbReference type="EMBL" id="JABSTR010000005">
    <property type="protein sequence ID" value="KAH9369634.1"/>
    <property type="molecule type" value="Genomic_DNA"/>
</dbReference>
<keyword evidence="3" id="KW-1185">Reference proteome</keyword>
<evidence type="ECO:0000313" key="2">
    <source>
        <dbReference type="EMBL" id="KAH9369634.1"/>
    </source>
</evidence>
<dbReference type="AlphaFoldDB" id="A0A9J6G2F6"/>
<gene>
    <name evidence="2" type="ORF">HPB48_010693</name>
</gene>
<name>A0A9J6G2F6_HAELO</name>
<feature type="region of interest" description="Disordered" evidence="1">
    <location>
        <begin position="248"/>
        <end position="309"/>
    </location>
</feature>
<organism evidence="2 3">
    <name type="scientific">Haemaphysalis longicornis</name>
    <name type="common">Bush tick</name>
    <dbReference type="NCBI Taxonomy" id="44386"/>
    <lineage>
        <taxon>Eukaryota</taxon>
        <taxon>Metazoa</taxon>
        <taxon>Ecdysozoa</taxon>
        <taxon>Arthropoda</taxon>
        <taxon>Chelicerata</taxon>
        <taxon>Arachnida</taxon>
        <taxon>Acari</taxon>
        <taxon>Parasitiformes</taxon>
        <taxon>Ixodida</taxon>
        <taxon>Ixodoidea</taxon>
        <taxon>Ixodidae</taxon>
        <taxon>Haemaphysalinae</taxon>
        <taxon>Haemaphysalis</taxon>
    </lineage>
</organism>
<protein>
    <submittedName>
        <fullName evidence="2">Uncharacterized protein</fullName>
    </submittedName>
</protein>
<dbReference type="VEuPathDB" id="VectorBase:HLOH_051710"/>
<feature type="compositionally biased region" description="Low complexity" evidence="1">
    <location>
        <begin position="252"/>
        <end position="263"/>
    </location>
</feature>
<evidence type="ECO:0000313" key="3">
    <source>
        <dbReference type="Proteomes" id="UP000821853"/>
    </source>
</evidence>
<sequence length="309" mass="33819">MRRHEYFLRTQASLLGVVYLRDTSARPLLSNQTLRKGADLVFIDTRNPEWLASSRQGSGEENAVGRQQEALHARRLCLLLYFPRSICSPAAQALAKGSARGGRSERGARDPARPDSVSLVCLRREAGVRRVAPAVIRHPWLLTQERKATGRPYVIVGASGALTRIAAPGRLIPPALLVPHSPPRGAVLALLPRVVLPDVVRAVQDPSVLRHRISVIRFRAGRSQHEKALPIARAMALFPYAPRRGATPSFLSRPSSVRPHSSVTRLSRPPKLKTSGPAKKKARTSRPGSGGTARKWWAPSKIHDSGLMP</sequence>
<reference evidence="2 3" key="1">
    <citation type="journal article" date="2020" name="Cell">
        <title>Large-Scale Comparative Analyses of Tick Genomes Elucidate Their Genetic Diversity and Vector Capacities.</title>
        <authorList>
            <consortium name="Tick Genome and Microbiome Consortium (TIGMIC)"/>
            <person name="Jia N."/>
            <person name="Wang J."/>
            <person name="Shi W."/>
            <person name="Du L."/>
            <person name="Sun Y."/>
            <person name="Zhan W."/>
            <person name="Jiang J.F."/>
            <person name="Wang Q."/>
            <person name="Zhang B."/>
            <person name="Ji P."/>
            <person name="Bell-Sakyi L."/>
            <person name="Cui X.M."/>
            <person name="Yuan T.T."/>
            <person name="Jiang B.G."/>
            <person name="Yang W.F."/>
            <person name="Lam T.T."/>
            <person name="Chang Q.C."/>
            <person name="Ding S.J."/>
            <person name="Wang X.J."/>
            <person name="Zhu J.G."/>
            <person name="Ruan X.D."/>
            <person name="Zhao L."/>
            <person name="Wei J.T."/>
            <person name="Ye R.Z."/>
            <person name="Que T.C."/>
            <person name="Du C.H."/>
            <person name="Zhou Y.H."/>
            <person name="Cheng J.X."/>
            <person name="Dai P.F."/>
            <person name="Guo W.B."/>
            <person name="Han X.H."/>
            <person name="Huang E.J."/>
            <person name="Li L.F."/>
            <person name="Wei W."/>
            <person name="Gao Y.C."/>
            <person name="Liu J.Z."/>
            <person name="Shao H.Z."/>
            <person name="Wang X."/>
            <person name="Wang C.C."/>
            <person name="Yang T.C."/>
            <person name="Huo Q.B."/>
            <person name="Li W."/>
            <person name="Chen H.Y."/>
            <person name="Chen S.E."/>
            <person name="Zhou L.G."/>
            <person name="Ni X.B."/>
            <person name="Tian J.H."/>
            <person name="Sheng Y."/>
            <person name="Liu T."/>
            <person name="Pan Y.S."/>
            <person name="Xia L.Y."/>
            <person name="Li J."/>
            <person name="Zhao F."/>
            <person name="Cao W.C."/>
        </authorList>
    </citation>
    <scope>NUCLEOTIDE SEQUENCE [LARGE SCALE GENOMIC DNA]</scope>
    <source>
        <strain evidence="2">HaeL-2018</strain>
    </source>
</reference>
<accession>A0A9J6G2F6</accession>
<proteinExistence type="predicted"/>
<comment type="caution">
    <text evidence="2">The sequence shown here is derived from an EMBL/GenBank/DDBJ whole genome shotgun (WGS) entry which is preliminary data.</text>
</comment>